<name>A0AAP0SAD1_LIQFO</name>
<evidence type="ECO:0000313" key="6">
    <source>
        <dbReference type="EMBL" id="KAK9290720.1"/>
    </source>
</evidence>
<dbReference type="PROSITE" id="PS51700">
    <property type="entry name" value="SEPARIN"/>
    <property type="match status" value="1"/>
</dbReference>
<evidence type="ECO:0000256" key="4">
    <source>
        <dbReference type="ARBA" id="ARBA00022829"/>
    </source>
</evidence>
<dbReference type="GO" id="GO:0005737">
    <property type="term" value="C:cytoplasm"/>
    <property type="evidence" value="ECO:0007669"/>
    <property type="project" value="TreeGrafter"/>
</dbReference>
<evidence type="ECO:0000256" key="1">
    <source>
        <dbReference type="ARBA" id="ARBA00000451"/>
    </source>
</evidence>
<dbReference type="PANTHER" id="PTHR12792">
    <property type="entry name" value="EXTRA SPINDLE POLES 1-RELATED"/>
    <property type="match status" value="1"/>
</dbReference>
<dbReference type="EC" id="3.4.22.49" evidence="2"/>
<dbReference type="InterPro" id="IPR056933">
    <property type="entry name" value="TPR_ESP1"/>
</dbReference>
<keyword evidence="3" id="KW-0378">Hydrolase</keyword>
<gene>
    <name evidence="6" type="ORF">L1049_008894</name>
</gene>
<dbReference type="GO" id="GO:0006508">
    <property type="term" value="P:proteolysis"/>
    <property type="evidence" value="ECO:0007669"/>
    <property type="project" value="InterPro"/>
</dbReference>
<evidence type="ECO:0000256" key="3">
    <source>
        <dbReference type="ARBA" id="ARBA00022801"/>
    </source>
</evidence>
<reference evidence="6 7" key="1">
    <citation type="journal article" date="2024" name="Plant J.">
        <title>Genome sequences and population genomics reveal climatic adaptation and genomic divergence between two closely related sweetgum species.</title>
        <authorList>
            <person name="Xu W.Q."/>
            <person name="Ren C.Q."/>
            <person name="Zhang X.Y."/>
            <person name="Comes H.P."/>
            <person name="Liu X.H."/>
            <person name="Li Y.G."/>
            <person name="Kettle C.J."/>
            <person name="Jalonen R."/>
            <person name="Gaisberger H."/>
            <person name="Ma Y.Z."/>
            <person name="Qiu Y.X."/>
        </authorList>
    </citation>
    <scope>NUCLEOTIDE SEQUENCE [LARGE SCALE GENOMIC DNA]</scope>
    <source>
        <strain evidence="6">Hangzhou</strain>
    </source>
</reference>
<accession>A0AAP0SAD1</accession>
<dbReference type="Pfam" id="PF25113">
    <property type="entry name" value="TPR_ESP1_2nd"/>
    <property type="match status" value="1"/>
</dbReference>
<proteinExistence type="predicted"/>
<dbReference type="GO" id="GO:0005634">
    <property type="term" value="C:nucleus"/>
    <property type="evidence" value="ECO:0007669"/>
    <property type="project" value="InterPro"/>
</dbReference>
<evidence type="ECO:0000256" key="2">
    <source>
        <dbReference type="ARBA" id="ARBA00012489"/>
    </source>
</evidence>
<feature type="domain" description="Peptidase C50" evidence="5">
    <location>
        <begin position="1988"/>
        <end position="2082"/>
    </location>
</feature>
<keyword evidence="7" id="KW-1185">Reference proteome</keyword>
<comment type="caution">
    <text evidence="6">The sequence shown here is derived from an EMBL/GenBank/DDBJ whole genome shotgun (WGS) entry which is preliminary data.</text>
</comment>
<dbReference type="GO" id="GO:0051307">
    <property type="term" value="P:meiotic chromosome separation"/>
    <property type="evidence" value="ECO:0007669"/>
    <property type="project" value="TreeGrafter"/>
</dbReference>
<dbReference type="EMBL" id="JBBPBK010000002">
    <property type="protein sequence ID" value="KAK9290720.1"/>
    <property type="molecule type" value="Genomic_DNA"/>
</dbReference>
<dbReference type="Pfam" id="PF25110">
    <property type="entry name" value="TPR_ESP1"/>
    <property type="match status" value="1"/>
</dbReference>
<comment type="catalytic activity">
    <reaction evidence="1">
        <text>All bonds known to be hydrolyzed by this endopeptidase have arginine in P1 and an acidic residue in P4. P6 is often occupied by an acidic residue or by a hydroxy-amino-acid residue, the phosphorylation of which enhances cleavage.</text>
        <dbReference type="EC" id="3.4.22.49"/>
    </reaction>
</comment>
<keyword evidence="4" id="KW-0159">Chromosome partition</keyword>
<dbReference type="GO" id="GO:0072686">
    <property type="term" value="C:mitotic spindle"/>
    <property type="evidence" value="ECO:0007669"/>
    <property type="project" value="TreeGrafter"/>
</dbReference>
<evidence type="ECO:0000313" key="7">
    <source>
        <dbReference type="Proteomes" id="UP001415857"/>
    </source>
</evidence>
<dbReference type="Proteomes" id="UP001415857">
    <property type="component" value="Unassembled WGS sequence"/>
</dbReference>
<protein>
    <recommendedName>
        <fullName evidence="2">separase</fullName>
        <ecNumber evidence="2">3.4.22.49</ecNumber>
    </recommendedName>
</protein>
<dbReference type="GO" id="GO:0004197">
    <property type="term" value="F:cysteine-type endopeptidase activity"/>
    <property type="evidence" value="ECO:0007669"/>
    <property type="project" value="InterPro"/>
</dbReference>
<organism evidence="6 7">
    <name type="scientific">Liquidambar formosana</name>
    <name type="common">Formosan gum</name>
    <dbReference type="NCBI Taxonomy" id="63359"/>
    <lineage>
        <taxon>Eukaryota</taxon>
        <taxon>Viridiplantae</taxon>
        <taxon>Streptophyta</taxon>
        <taxon>Embryophyta</taxon>
        <taxon>Tracheophyta</taxon>
        <taxon>Spermatophyta</taxon>
        <taxon>Magnoliopsida</taxon>
        <taxon>eudicotyledons</taxon>
        <taxon>Gunneridae</taxon>
        <taxon>Pentapetalae</taxon>
        <taxon>Saxifragales</taxon>
        <taxon>Altingiaceae</taxon>
        <taxon>Liquidambar</taxon>
    </lineage>
</organism>
<dbReference type="InterPro" id="IPR005314">
    <property type="entry name" value="Peptidase_C50"/>
</dbReference>
<dbReference type="Pfam" id="PF03568">
    <property type="entry name" value="Separin_C"/>
    <property type="match status" value="1"/>
</dbReference>
<evidence type="ECO:0000259" key="5">
    <source>
        <dbReference type="PROSITE" id="PS51700"/>
    </source>
</evidence>
<dbReference type="InterPro" id="IPR030397">
    <property type="entry name" value="SEPARIN_core_dom"/>
</dbReference>
<dbReference type="InterPro" id="IPR056932">
    <property type="entry name" value="TPR_ESP1_2nd"/>
</dbReference>
<sequence>METPTESSLISKLETSDYTHIHHLFSIYLHPFTDLTNPKTTKISKTPTDPSLLRPLAKKYLPFLTRALSLLPKRLSESQPPILELFDTYKLCLQCLECLSSQLSCKPYSVYFQRVRMIHCFEACGRFKDAETEGFRVLERLRGLKSGNTKGGFLPGLDKEGGDSELGLLVVEVVVTLVKCACMSEGKDGGAYRRVLTLVDEVKPWFRVLDANAYEKLYRVLVTYLSKCTLFLVGALTCFDGDLVRAFCSVTLTEYMSSSMKDQIQKFACRICSSLFSQQENGSSLIIDLLTCVLDSVVSECKIKMESTATEFLEIVSYCADKCRNASTNLCIAVATHLDKIAANYRQVFSPFDLIMRIYAMGLYFTNSIVQSGDDSSTLTSTKDEFAIRFLLHVGDNRLQHLAALLGALERFHIGGEGNSVPFCAEYRDSVGQMCSHMECNNEASIACPRNKKDLNMFYFNALKFFCQPLAESVNSAKKQILAADEGASFSTKLCAIQDAFLLFCDVFLSCRSCTPEREINQFDENNKMVLSVAVAAFTLSFRTNINMQKSANFIKHFVSNGWLQPQGLKFIFVSLYNVGVILFRNKQVKEASKALKLCCRASWVCVLLLCEMFVEKSKGFHDDLSEATIVDFVTEACAKSAFLLDVLHQCASHKVNRVIVDCLENWSVAGNFFKRLPSPIALVRQWVKIECKLSRDVDVGYGAPKLYLLLSSSEKMSRRTVGSILEQELVLYEEMHAKYPIFCQRMQMKIIDILLQDVYVTEDSFLQKSRIFIKKGKALRDHGIDGLKDCIHCLSEAISTIKDMHGEGCSCGYPVSHQLAVAYCLRALCTQEADPNSEQIFQDIHAALNLWLNIHIPVHCSEDDQCNMVSEMMLLLYHIVDLLSMRGHMRFHHDIYKLMIRLFKWKNVSLEKSLAMLWEYRRLGHALCASPVSEAFIRNLSEHFGELSKSVDFWTSCLSGSQPLLVGFQQNFSFLFSICTPGSYHHQSSSLSHIAVNEVKEAAVDLISSVSVSSHSVFVAGFLYYDLCERLISNGRLIEALSYAKEAHRLRSKLFQEKFAYSIEQHNEKYNESGETIEKNCYGLKNLQMFSSVATEVWSCDTISWDLGGCMLTPWNVLQCYLESTLQVGTIHEIIGNGTEAEILLLWGKNISSAQGLPLFIAAFSSVLGKLYRKKRLLDLAEKELQNAKQIVLDNSINISCLKCRLILEVTIDQELGDLSRSHFYSCTENPSIGRLSYAENLYKSAMDKLNLAEWKNSISSPEEASSDSMMLRNTLVKEVECGASNTFDHCATDQSDVREFLSKGERPEAKIEAKKYGKTKKASKPLQQDQCLIAEHNLRMTRSRTRYSQNKNVSISGEVQIGLAKYANGNVSSCTDTFNQKRLVLEVKNSTVDFGCEVTCVCNKMKCWQCLRVEVMESGSVNNFILMKWECVRRKLSLRLLTGIGKCLGVHGEVHKTHKVFLQSISVLVSRNPFCHVYSSVTVASSLDLIGKEIPGDVLAIERAAILYNICWFSLKSFHCKDTRIVCCDLSQIQIPRIVSWLSLAFILCREVPVLFQKVSRLLAAIYVLSASSEPFSLCLSSCKVLSESHWASFFHQASIGTHLNHQLFSSMAGKPVAHNLIDVEGSSVSSSACTGTETYDILRLAPESIHDLEKFVTKFFQSLPCSTVICMSLLGGAFGCLLRELLHFPSSVHSWMLLSHLNSKSKPVVILLPADSILEASDDDSTNSGSGILFEDKDLVKKWHCPWGSNVVDDVVPAFKLILEENYLSSSIFPLEDSKRSRSLWWIRRKKLDQRLGKLLRDLEDSWLGPWKYLLLGEWSDCRRLDSIKKKLVHDLKCKYKVDVNESLLKGILGGAKYAFEKEECFSQIFLNKGCYIGRVRYHDGERCETLLDTCGVESLSGLAFQLILEAANELEEEECVNREPIILVLDCEVQMLPWENIPILRNQEVYRMPSVGSIPVTLDRSCQHQGQVGRIVATFPLIDPLDAFYLLNPSGDLSSTQVEFENWFKDHKLEGKAGLVPTTEELAIALKSHDLFIYFGHGSGAQYIPGHEIQKLENCAATLLMGCSSGSLCLNGSYNPQGIPLSYLLGGSPVIVANLWEVTDKDIDRFGKAMLDAWLKERSTPPSGCVQCSLLAKEFKSMNIRGCEGNAKKKVPRKKLPEACDIGTFKDFCDHRPKIGSFISQAREACTLPFLIGAAPVCYGIPTGIKKKKDS</sequence>
<dbReference type="PANTHER" id="PTHR12792:SF0">
    <property type="entry name" value="SEPARIN"/>
    <property type="match status" value="1"/>
</dbReference>